<protein>
    <submittedName>
        <fullName evidence="5">Por secretion system C-terminal sorting domain-containing protein</fullName>
    </submittedName>
</protein>
<keyword evidence="6" id="KW-1185">Reference proteome</keyword>
<evidence type="ECO:0000313" key="5">
    <source>
        <dbReference type="EMBL" id="SKB60116.1"/>
    </source>
</evidence>
<dbReference type="Pfam" id="PF13229">
    <property type="entry name" value="Beta_helix"/>
    <property type="match status" value="1"/>
</dbReference>
<reference evidence="5 6" key="1">
    <citation type="submission" date="2017-02" db="EMBL/GenBank/DDBJ databases">
        <authorList>
            <person name="Peterson S.W."/>
        </authorList>
    </citation>
    <scope>NUCLEOTIDE SEQUENCE [LARGE SCALE GENOMIC DNA]</scope>
    <source>
        <strain evidence="5 6">DSM 22323</strain>
    </source>
</reference>
<dbReference type="InterPro" id="IPR012334">
    <property type="entry name" value="Pectin_lyas_fold"/>
</dbReference>
<feature type="domain" description="Secretion system C-terminal sorting" evidence="4">
    <location>
        <begin position="425"/>
        <end position="492"/>
    </location>
</feature>
<dbReference type="Proteomes" id="UP000191112">
    <property type="component" value="Unassembled WGS sequence"/>
</dbReference>
<gene>
    <name evidence="5" type="ORF">SAMN05660477_00145</name>
</gene>
<dbReference type="InterPro" id="IPR011050">
    <property type="entry name" value="Pectin_lyase_fold/virulence"/>
</dbReference>
<dbReference type="RefSeq" id="WP_079665472.1">
    <property type="nucleotide sequence ID" value="NZ_FUYZ01000001.1"/>
</dbReference>
<evidence type="ECO:0000256" key="2">
    <source>
        <dbReference type="SAM" id="SignalP"/>
    </source>
</evidence>
<dbReference type="OrthoDB" id="1230183at2"/>
<feature type="signal peptide" evidence="2">
    <location>
        <begin position="1"/>
        <end position="18"/>
    </location>
</feature>
<dbReference type="Gene3D" id="2.160.20.10">
    <property type="entry name" value="Single-stranded right-handed beta-helix, Pectin lyase-like"/>
    <property type="match status" value="1"/>
</dbReference>
<proteinExistence type="predicted"/>
<dbReference type="InterPro" id="IPR006626">
    <property type="entry name" value="PbH1"/>
</dbReference>
<accession>A0A1T5CL96</accession>
<dbReference type="SMART" id="SM00710">
    <property type="entry name" value="PbH1"/>
    <property type="match status" value="6"/>
</dbReference>
<dbReference type="SUPFAM" id="SSF51126">
    <property type="entry name" value="Pectin lyase-like"/>
    <property type="match status" value="1"/>
</dbReference>
<dbReference type="EMBL" id="FUYZ01000001">
    <property type="protein sequence ID" value="SKB60116.1"/>
    <property type="molecule type" value="Genomic_DNA"/>
</dbReference>
<dbReference type="InterPro" id="IPR026444">
    <property type="entry name" value="Secre_tail"/>
</dbReference>
<feature type="domain" description="Right handed beta helix" evidence="3">
    <location>
        <begin position="156"/>
        <end position="325"/>
    </location>
</feature>
<evidence type="ECO:0000256" key="1">
    <source>
        <dbReference type="ARBA" id="ARBA00022729"/>
    </source>
</evidence>
<evidence type="ECO:0000259" key="4">
    <source>
        <dbReference type="Pfam" id="PF18962"/>
    </source>
</evidence>
<dbReference type="InterPro" id="IPR022441">
    <property type="entry name" value="Para_beta_helix_rpt-2"/>
</dbReference>
<dbReference type="NCBIfam" id="TIGR04183">
    <property type="entry name" value="Por_Secre_tail"/>
    <property type="match status" value="1"/>
</dbReference>
<name>A0A1T5CL96_9FLAO</name>
<dbReference type="InterPro" id="IPR039448">
    <property type="entry name" value="Beta_helix"/>
</dbReference>
<dbReference type="AlphaFoldDB" id="A0A1T5CL96"/>
<feature type="chain" id="PRO_5012007189" evidence="2">
    <location>
        <begin position="19"/>
        <end position="493"/>
    </location>
</feature>
<organism evidence="5 6">
    <name type="scientific">Soonwooa buanensis</name>
    <dbReference type="NCBI Taxonomy" id="619805"/>
    <lineage>
        <taxon>Bacteria</taxon>
        <taxon>Pseudomonadati</taxon>
        <taxon>Bacteroidota</taxon>
        <taxon>Flavobacteriia</taxon>
        <taxon>Flavobacteriales</taxon>
        <taxon>Weeksellaceae</taxon>
        <taxon>Chryseobacterium group</taxon>
        <taxon>Soonwooa</taxon>
    </lineage>
</organism>
<sequence>MKKTFTLFAAVAYFGLNAQFTSPNTGVTYNLTSLAQAASGTVTNNGDHFLISQNVTISANDKLIIDENTTVKLSKDVMLFVFGQYQTNATQLIYTTNIAGEPYKGIRFEDTSNVSLKNTTIENGGGLRVNTSNFVMDNCIVKNNQTVTGGAASSAAIQFGGTTGISITNSQFLENVGSAIGSGANISVSGIIDNNYFYGNNTSNQNRPQINMGPGGSAGIIITNNQIIGNRNLPMTGGISASALVGGANNVKIENNTIRDNRYGITVAGNSSYGTVAKNIIENNNTQNDPMLGGSGINFIGSGTAVMDVKVSENQLRGNLWGVTLQGTAQANFGSDMPGKENIGKNIFKDNINNGVTYALFNNTPNNLEAKFNCWREGELSNDTMVEDVVTHQVDDTKYGLVNFKPYDCAATQAVNDVNKLKLQVYPNPSQGDFSFKSETSGNIVVTDLSGKLIHSAIVVKGENKISLKASAGVYILNFNNGTSKASSKIVIK</sequence>
<dbReference type="NCBIfam" id="TIGR03804">
    <property type="entry name" value="para_beta_helix"/>
    <property type="match status" value="1"/>
</dbReference>
<keyword evidence="1 2" id="KW-0732">Signal</keyword>
<dbReference type="STRING" id="619805.SAMN05660477_00145"/>
<evidence type="ECO:0000259" key="3">
    <source>
        <dbReference type="Pfam" id="PF13229"/>
    </source>
</evidence>
<evidence type="ECO:0000313" key="6">
    <source>
        <dbReference type="Proteomes" id="UP000191112"/>
    </source>
</evidence>
<dbReference type="Pfam" id="PF18962">
    <property type="entry name" value="Por_Secre_tail"/>
    <property type="match status" value="1"/>
</dbReference>